<organism evidence="1 2">
    <name type="scientific">Aerophobetes bacterium</name>
    <dbReference type="NCBI Taxonomy" id="2030807"/>
    <lineage>
        <taxon>Bacteria</taxon>
        <taxon>Candidatus Aerophobota</taxon>
    </lineage>
</organism>
<gene>
    <name evidence="1" type="ORF">DRJ04_07360</name>
</gene>
<proteinExistence type="predicted"/>
<dbReference type="Proteomes" id="UP000280417">
    <property type="component" value="Unassembled WGS sequence"/>
</dbReference>
<protein>
    <submittedName>
        <fullName evidence="1">Uncharacterized protein</fullName>
    </submittedName>
</protein>
<dbReference type="EMBL" id="QMQA01000218">
    <property type="protein sequence ID" value="RLE11804.1"/>
    <property type="molecule type" value="Genomic_DNA"/>
</dbReference>
<dbReference type="AlphaFoldDB" id="A0A662D7P3"/>
<sequence>MDFLWEPIFSKLGRSDILDKIKRFPTVDQIEDIVGDETCAIFIDEIENWYGSFDPEKQADLIERNETFLEHLFEVANDPNRKLFVFLTFLEEKEGLKKSLTGQNR</sequence>
<evidence type="ECO:0000313" key="1">
    <source>
        <dbReference type="EMBL" id="RLE11804.1"/>
    </source>
</evidence>
<name>A0A662D7P3_UNCAE</name>
<reference evidence="1 2" key="1">
    <citation type="submission" date="2018-06" db="EMBL/GenBank/DDBJ databases">
        <title>Extensive metabolic versatility and redundancy in microbially diverse, dynamic hydrothermal sediments.</title>
        <authorList>
            <person name="Dombrowski N."/>
            <person name="Teske A."/>
            <person name="Baker B.J."/>
        </authorList>
    </citation>
    <scope>NUCLEOTIDE SEQUENCE [LARGE SCALE GENOMIC DNA]</scope>
    <source>
        <strain evidence="1">B3_G15</strain>
    </source>
</reference>
<comment type="caution">
    <text evidence="1">The sequence shown here is derived from an EMBL/GenBank/DDBJ whole genome shotgun (WGS) entry which is preliminary data.</text>
</comment>
<evidence type="ECO:0000313" key="2">
    <source>
        <dbReference type="Proteomes" id="UP000280417"/>
    </source>
</evidence>
<accession>A0A662D7P3</accession>